<dbReference type="EMBL" id="CACRXK020001826">
    <property type="protein sequence ID" value="CAB3991322.1"/>
    <property type="molecule type" value="Genomic_DNA"/>
</dbReference>
<evidence type="ECO:0000256" key="6">
    <source>
        <dbReference type="PROSITE-ProRule" id="PRU00076"/>
    </source>
</evidence>
<dbReference type="GO" id="GO:0046872">
    <property type="term" value="F:metal ion binding"/>
    <property type="evidence" value="ECO:0007669"/>
    <property type="project" value="UniProtKB-KW"/>
</dbReference>
<dbReference type="CDD" id="cd00054">
    <property type="entry name" value="EGF_CA"/>
    <property type="match status" value="1"/>
</dbReference>
<dbReference type="InterPro" id="IPR000742">
    <property type="entry name" value="EGF"/>
</dbReference>
<evidence type="ECO:0000313" key="9">
    <source>
        <dbReference type="EMBL" id="CAB3991322.1"/>
    </source>
</evidence>
<keyword evidence="6" id="KW-0245">EGF-like domain</keyword>
<keyword evidence="4 6" id="KW-1015">Disulfide bond</keyword>
<dbReference type="SUPFAM" id="SSF49899">
    <property type="entry name" value="Concanavalin A-like lectins/glucanases"/>
    <property type="match status" value="1"/>
</dbReference>
<dbReference type="PROSITE" id="PS00022">
    <property type="entry name" value="EGF_1"/>
    <property type="match status" value="1"/>
</dbReference>
<dbReference type="Proteomes" id="UP001152795">
    <property type="component" value="Unassembled WGS sequence"/>
</dbReference>
<keyword evidence="3" id="KW-0106">Calcium</keyword>
<evidence type="ECO:0000259" key="7">
    <source>
        <dbReference type="PROSITE" id="PS50026"/>
    </source>
</evidence>
<dbReference type="SMART" id="SM00159">
    <property type="entry name" value="PTX"/>
    <property type="match status" value="1"/>
</dbReference>
<sequence length="811" mass="91048">MWILKACPAAYLVCIHTSCFIFASSDKFSCPEAVFEVISNEAGYPLEEDVISNYIVTSCIECGHKCLECADCVTFSHLAERSHDINCKVNGHTSELMVKGGHGDDETWTSYKTIEPEICLTHRPCQNAGRCVKNSCEPEGYSCICPQWYYGKYCQNENSNFDVVFTSQSPVLSYIETDNIKSELSQFTFTAWFKISIGFQWYQLLSFMVNNMPGNINLRFETGSTKSYAIGYFVGEIEAKRVRTNIIPVNDDVWHHLGFAWSNTKGRWEVLVDGTSRAIRSKIKTGVIIPAGGRLVIGQEYTGTGFVADRGFHGQLSGVNFWDRALAGEELEALAKTSDSGMQGNILRWFQVLKNIYGPVEKVTPSKVINTNKELNFELQFGSSNTGQPGYILSPGPEQPMRQLSVCLWIKISVASRFVLYDVENEDGPAVSFGIDSNYYLFTYMNGSLVNRSIEKFGEEKFDDEGDLLSKLEQCRRKCEVDQTSKGLPTEMEPKQQRSNLERIKVPQFSGNIKNYRTWKKIFEDTMKRNYESEGSQLARMIEAIQATLRYEIKCFTATKAIREFLDKLFGDNKELIKILMNDIKTMKPLKVKDAKSIQNLVATVRGFILRMKDVGASDEAKSRYVFADILAKFTVEDQRAYARSMIDTKKIESLHTLLEYLEEEAKIMEYSQSDQRSSKIGIYPVNVDGGYNNAPGCGLGCSQQHGLDPKQVDNDNLNPDAQPFKLDQDGATLLQAQESPQDGVISTGNAGTANVPTQKVKVHSANGNSIEGLAMVDSGSNKISFGKSLRTTSVWSEKQKDEDVCCKRWN</sequence>
<evidence type="ECO:0000259" key="8">
    <source>
        <dbReference type="PROSITE" id="PS51828"/>
    </source>
</evidence>
<dbReference type="PROSITE" id="PS51828">
    <property type="entry name" value="PTX_2"/>
    <property type="match status" value="1"/>
</dbReference>
<dbReference type="OrthoDB" id="8871962at2759"/>
<organism evidence="9 10">
    <name type="scientific">Paramuricea clavata</name>
    <name type="common">Red gorgonian</name>
    <name type="synonym">Violescent sea-whip</name>
    <dbReference type="NCBI Taxonomy" id="317549"/>
    <lineage>
        <taxon>Eukaryota</taxon>
        <taxon>Metazoa</taxon>
        <taxon>Cnidaria</taxon>
        <taxon>Anthozoa</taxon>
        <taxon>Octocorallia</taxon>
        <taxon>Malacalcyonacea</taxon>
        <taxon>Plexauridae</taxon>
        <taxon>Paramuricea</taxon>
    </lineage>
</organism>
<name>A0A7D9DPY6_PARCT</name>
<dbReference type="AlphaFoldDB" id="A0A7D9DPY6"/>
<protein>
    <submittedName>
        <fullName evidence="9">Sushi, von Willebrand factor type A, EGF and pentraxin domain-containing 1</fullName>
    </submittedName>
</protein>
<dbReference type="SMART" id="SM00181">
    <property type="entry name" value="EGF"/>
    <property type="match status" value="1"/>
</dbReference>
<dbReference type="PANTHER" id="PTHR19277">
    <property type="entry name" value="PENTRAXIN"/>
    <property type="match status" value="1"/>
</dbReference>
<dbReference type="InterPro" id="IPR051360">
    <property type="entry name" value="Neuronal_Pentraxin_Related"/>
</dbReference>
<feature type="domain" description="Pentraxin (PTX)" evidence="8">
    <location>
        <begin position="159"/>
        <end position="369"/>
    </location>
</feature>
<comment type="caution">
    <text evidence="6">Lacks conserved residue(s) required for the propagation of feature annotation.</text>
</comment>
<dbReference type="PRINTS" id="PR00895">
    <property type="entry name" value="PENTAXIN"/>
</dbReference>
<feature type="domain" description="EGF-like" evidence="7">
    <location>
        <begin position="115"/>
        <end position="155"/>
    </location>
</feature>
<evidence type="ECO:0000256" key="3">
    <source>
        <dbReference type="ARBA" id="ARBA00022837"/>
    </source>
</evidence>
<dbReference type="Gene3D" id="2.10.25.10">
    <property type="entry name" value="Laminin"/>
    <property type="match status" value="1"/>
</dbReference>
<accession>A0A7D9DPY6</accession>
<evidence type="ECO:0000256" key="4">
    <source>
        <dbReference type="ARBA" id="ARBA00023157"/>
    </source>
</evidence>
<gene>
    <name evidence="9" type="ORF">PACLA_8A056371</name>
</gene>
<dbReference type="InterPro" id="IPR013320">
    <property type="entry name" value="ConA-like_dom_sf"/>
</dbReference>
<evidence type="ECO:0000256" key="1">
    <source>
        <dbReference type="ARBA" id="ARBA00001913"/>
    </source>
</evidence>
<dbReference type="InterPro" id="IPR001759">
    <property type="entry name" value="PTX_dom"/>
</dbReference>
<keyword evidence="2" id="KW-0479">Metal-binding</keyword>
<evidence type="ECO:0000313" key="10">
    <source>
        <dbReference type="Proteomes" id="UP001152795"/>
    </source>
</evidence>
<dbReference type="Pfam" id="PF00354">
    <property type="entry name" value="Pentaxin"/>
    <property type="match status" value="1"/>
</dbReference>
<keyword evidence="5" id="KW-0325">Glycoprotein</keyword>
<proteinExistence type="predicted"/>
<dbReference type="Gene3D" id="2.60.120.200">
    <property type="match status" value="1"/>
</dbReference>
<evidence type="ECO:0000256" key="2">
    <source>
        <dbReference type="ARBA" id="ARBA00022723"/>
    </source>
</evidence>
<comment type="cofactor">
    <cofactor evidence="1">
        <name>Ca(2+)</name>
        <dbReference type="ChEBI" id="CHEBI:29108"/>
    </cofactor>
</comment>
<dbReference type="PROSITE" id="PS50026">
    <property type="entry name" value="EGF_3"/>
    <property type="match status" value="1"/>
</dbReference>
<keyword evidence="10" id="KW-1185">Reference proteome</keyword>
<evidence type="ECO:0000256" key="5">
    <source>
        <dbReference type="ARBA" id="ARBA00023180"/>
    </source>
</evidence>
<comment type="caution">
    <text evidence="9">The sequence shown here is derived from an EMBL/GenBank/DDBJ whole genome shotgun (WGS) entry which is preliminary data.</text>
</comment>
<feature type="disulfide bond" evidence="6">
    <location>
        <begin position="145"/>
        <end position="154"/>
    </location>
</feature>
<dbReference type="PANTHER" id="PTHR19277:SF161">
    <property type="entry name" value="LAMININ G DOMAIN-CONTAINING PROTEIN"/>
    <property type="match status" value="1"/>
</dbReference>
<reference evidence="9" key="1">
    <citation type="submission" date="2020-04" db="EMBL/GenBank/DDBJ databases">
        <authorList>
            <person name="Alioto T."/>
            <person name="Alioto T."/>
            <person name="Gomez Garrido J."/>
        </authorList>
    </citation>
    <scope>NUCLEOTIDE SEQUENCE</scope>
    <source>
        <strain evidence="9">A484AB</strain>
    </source>
</reference>
<dbReference type="SUPFAM" id="SSF57196">
    <property type="entry name" value="EGF/Laminin"/>
    <property type="match status" value="1"/>
</dbReference>